<protein>
    <submittedName>
        <fullName evidence="1">Uncharacterized protein</fullName>
    </submittedName>
</protein>
<evidence type="ECO:0000313" key="2">
    <source>
        <dbReference type="Proteomes" id="UP001056120"/>
    </source>
</evidence>
<accession>A0ACB9HWY3</accession>
<evidence type="ECO:0000313" key="1">
    <source>
        <dbReference type="EMBL" id="KAI3799963.1"/>
    </source>
</evidence>
<reference evidence="1 2" key="2">
    <citation type="journal article" date="2022" name="Mol. Ecol. Resour.">
        <title>The genomes of chicory, endive, great burdock and yacon provide insights into Asteraceae paleo-polyploidization history and plant inulin production.</title>
        <authorList>
            <person name="Fan W."/>
            <person name="Wang S."/>
            <person name="Wang H."/>
            <person name="Wang A."/>
            <person name="Jiang F."/>
            <person name="Liu H."/>
            <person name="Zhao H."/>
            <person name="Xu D."/>
            <person name="Zhang Y."/>
        </authorList>
    </citation>
    <scope>NUCLEOTIDE SEQUENCE [LARGE SCALE GENOMIC DNA]</scope>
    <source>
        <strain evidence="2">cv. Yunnan</strain>
        <tissue evidence="1">Leaves</tissue>
    </source>
</reference>
<name>A0ACB9HWY3_9ASTR</name>
<proteinExistence type="predicted"/>
<reference evidence="2" key="1">
    <citation type="journal article" date="2022" name="Mol. Ecol. Resour.">
        <title>The genomes of chicory, endive, great burdock and yacon provide insights into Asteraceae palaeo-polyploidization history and plant inulin production.</title>
        <authorList>
            <person name="Fan W."/>
            <person name="Wang S."/>
            <person name="Wang H."/>
            <person name="Wang A."/>
            <person name="Jiang F."/>
            <person name="Liu H."/>
            <person name="Zhao H."/>
            <person name="Xu D."/>
            <person name="Zhang Y."/>
        </authorList>
    </citation>
    <scope>NUCLEOTIDE SEQUENCE [LARGE SCALE GENOMIC DNA]</scope>
    <source>
        <strain evidence="2">cv. Yunnan</strain>
    </source>
</reference>
<dbReference type="EMBL" id="CM042028">
    <property type="protein sequence ID" value="KAI3799963.1"/>
    <property type="molecule type" value="Genomic_DNA"/>
</dbReference>
<organism evidence="1 2">
    <name type="scientific">Smallanthus sonchifolius</name>
    <dbReference type="NCBI Taxonomy" id="185202"/>
    <lineage>
        <taxon>Eukaryota</taxon>
        <taxon>Viridiplantae</taxon>
        <taxon>Streptophyta</taxon>
        <taxon>Embryophyta</taxon>
        <taxon>Tracheophyta</taxon>
        <taxon>Spermatophyta</taxon>
        <taxon>Magnoliopsida</taxon>
        <taxon>eudicotyledons</taxon>
        <taxon>Gunneridae</taxon>
        <taxon>Pentapetalae</taxon>
        <taxon>asterids</taxon>
        <taxon>campanulids</taxon>
        <taxon>Asterales</taxon>
        <taxon>Asteraceae</taxon>
        <taxon>Asteroideae</taxon>
        <taxon>Heliantheae alliance</taxon>
        <taxon>Millerieae</taxon>
        <taxon>Smallanthus</taxon>
    </lineage>
</organism>
<sequence length="91" mass="10989">MRTFADKTVVKYVVEYLIHVSWGPKSERWILKSDRREWQKETWIRKYYRWFQKNITVPKETLSSSCRNGHNKISQNKRIQTVGEAIAICEL</sequence>
<keyword evidence="2" id="KW-1185">Reference proteome</keyword>
<gene>
    <name evidence="1" type="ORF">L1987_35269</name>
</gene>
<dbReference type="Proteomes" id="UP001056120">
    <property type="component" value="Linkage Group LG11"/>
</dbReference>
<comment type="caution">
    <text evidence="1">The sequence shown here is derived from an EMBL/GenBank/DDBJ whole genome shotgun (WGS) entry which is preliminary data.</text>
</comment>